<dbReference type="InterPro" id="IPR001907">
    <property type="entry name" value="ClpP"/>
</dbReference>
<dbReference type="PANTHER" id="PTHR42987">
    <property type="entry name" value="PEPTIDASE S49"/>
    <property type="match status" value="1"/>
</dbReference>
<keyword evidence="3 6" id="KW-0378">Hydrolase</keyword>
<dbReference type="InterPro" id="IPR002142">
    <property type="entry name" value="Peptidase_S49"/>
</dbReference>
<dbReference type="Pfam" id="PF01343">
    <property type="entry name" value="Peptidase_S49"/>
    <property type="match status" value="1"/>
</dbReference>
<dbReference type="PANTHER" id="PTHR42987:SF7">
    <property type="entry name" value="SIGNAL PEPTIDE PEPTIDASE SPPA-RELATED"/>
    <property type="match status" value="1"/>
</dbReference>
<dbReference type="NCBIfam" id="TIGR00706">
    <property type="entry name" value="SppA_dom"/>
    <property type="match status" value="1"/>
</dbReference>
<evidence type="ECO:0000313" key="6">
    <source>
        <dbReference type="EMBL" id="VFB15677.1"/>
    </source>
</evidence>
<dbReference type="EMBL" id="CAACYI010000001">
    <property type="protein sequence ID" value="VFB15677.1"/>
    <property type="molecule type" value="Genomic_DNA"/>
</dbReference>
<evidence type="ECO:0000256" key="3">
    <source>
        <dbReference type="ARBA" id="ARBA00022801"/>
    </source>
</evidence>
<dbReference type="EC" id="3.4.21.-" evidence="6"/>
<evidence type="ECO:0000256" key="4">
    <source>
        <dbReference type="ARBA" id="ARBA00022825"/>
    </source>
</evidence>
<feature type="domain" description="Peptidase S49" evidence="5">
    <location>
        <begin position="148"/>
        <end position="296"/>
    </location>
</feature>
<dbReference type="Gene3D" id="3.90.226.10">
    <property type="entry name" value="2-enoyl-CoA Hydratase, Chain A, domain 1"/>
    <property type="match status" value="1"/>
</dbReference>
<evidence type="ECO:0000256" key="2">
    <source>
        <dbReference type="ARBA" id="ARBA00022670"/>
    </source>
</evidence>
<proteinExistence type="inferred from homology"/>
<dbReference type="SUPFAM" id="SSF52096">
    <property type="entry name" value="ClpP/crotonase"/>
    <property type="match status" value="1"/>
</dbReference>
<evidence type="ECO:0000256" key="1">
    <source>
        <dbReference type="ARBA" id="ARBA00008683"/>
    </source>
</evidence>
<keyword evidence="2 6" id="KW-0645">Protease</keyword>
<keyword evidence="4" id="KW-0720">Serine protease</keyword>
<name>A0A8H2M309_9FIRM</name>
<dbReference type="InterPro" id="IPR004635">
    <property type="entry name" value="Pept_S49_SppA"/>
</dbReference>
<dbReference type="GO" id="GO:0004176">
    <property type="term" value="F:ATP-dependent peptidase activity"/>
    <property type="evidence" value="ECO:0007669"/>
    <property type="project" value="InterPro"/>
</dbReference>
<reference evidence="6 7" key="1">
    <citation type="submission" date="2019-02" db="EMBL/GenBank/DDBJ databases">
        <authorList>
            <consortium name="Pathogen Informatics"/>
        </authorList>
    </citation>
    <scope>NUCLEOTIDE SEQUENCE [LARGE SCALE GENOMIC DNA]</scope>
    <source>
        <strain evidence="6 7">3012STDY7089603</strain>
    </source>
</reference>
<accession>A0A8H2M309</accession>
<sequence length="350" mass="37961">MTENNRQDQYKSTNTKRWVALGLAILLLILSSISSGITASLFKAKEESSENFFTSLLQKNNQMTETSLQGSDANNRILLVPIEGVISSNKGTSLLSSGSEYNQDLILASLDKAKDDETVKGIILEVNSPGGGVYESAQVYDKVLEVKKARKIPVIAVMKSMAASGGYYISCAADKIYASQETMTGSIGVIMSSLNMSGLFDKLGIQNQTIKSAAHKDIGSTSRPMTEEERAILQGYINSAYSRFVDVVAKGRKMTKDQVLPLADGRIYDGAQAKAVGLVDELAYPDQAYAAFEKQLGHEDMEIFSYSPGLSLDSLPYPFMKGQTKEEVLARELEKGLASPTANYLYGGGF</sequence>
<dbReference type="Proteomes" id="UP000377798">
    <property type="component" value="Unassembled WGS sequence"/>
</dbReference>
<dbReference type="CDD" id="cd07023">
    <property type="entry name" value="S49_Sppa_N_C"/>
    <property type="match status" value="1"/>
</dbReference>
<evidence type="ECO:0000313" key="7">
    <source>
        <dbReference type="Proteomes" id="UP000377798"/>
    </source>
</evidence>
<dbReference type="GO" id="GO:0006508">
    <property type="term" value="P:proteolysis"/>
    <property type="evidence" value="ECO:0007669"/>
    <property type="project" value="UniProtKB-KW"/>
</dbReference>
<comment type="caution">
    <text evidence="6">The sequence shown here is derived from an EMBL/GenBank/DDBJ whole genome shotgun (WGS) entry which is preliminary data.</text>
</comment>
<dbReference type="RefSeq" id="WP_131748061.1">
    <property type="nucleotide sequence ID" value="NZ_CAACYI010000001.1"/>
</dbReference>
<dbReference type="GO" id="GO:0004252">
    <property type="term" value="F:serine-type endopeptidase activity"/>
    <property type="evidence" value="ECO:0007669"/>
    <property type="project" value="InterPro"/>
</dbReference>
<dbReference type="AlphaFoldDB" id="A0A8H2M309"/>
<dbReference type="PRINTS" id="PR00127">
    <property type="entry name" value="CLPPROTEASEP"/>
</dbReference>
<evidence type="ECO:0000259" key="5">
    <source>
        <dbReference type="Pfam" id="PF01343"/>
    </source>
</evidence>
<gene>
    <name evidence="6" type="primary">sppA</name>
    <name evidence="6" type="ORF">NCTC13150_00177</name>
</gene>
<protein>
    <submittedName>
        <fullName evidence="6">Protease 4</fullName>
        <ecNumber evidence="6">3.4.21.-</ecNumber>
    </submittedName>
</protein>
<dbReference type="InterPro" id="IPR029045">
    <property type="entry name" value="ClpP/crotonase-like_dom_sf"/>
</dbReference>
<comment type="similarity">
    <text evidence="1">Belongs to the peptidase S49 family.</text>
</comment>
<keyword evidence="7" id="KW-1185">Reference proteome</keyword>
<dbReference type="InterPro" id="IPR047272">
    <property type="entry name" value="S49_SppA_C"/>
</dbReference>
<organism evidence="6 7">
    <name type="scientific">Urinicoccus massiliensis</name>
    <dbReference type="NCBI Taxonomy" id="1723382"/>
    <lineage>
        <taxon>Bacteria</taxon>
        <taxon>Bacillati</taxon>
        <taxon>Bacillota</taxon>
        <taxon>Tissierellia</taxon>
        <taxon>Tissierellales</taxon>
        <taxon>Peptoniphilaceae</taxon>
        <taxon>Urinicoccus</taxon>
    </lineage>
</organism>